<organism evidence="1 2">
    <name type="scientific">Streptomyces beihaiensis</name>
    <dbReference type="NCBI Taxonomy" id="2984495"/>
    <lineage>
        <taxon>Bacteria</taxon>
        <taxon>Bacillati</taxon>
        <taxon>Actinomycetota</taxon>
        <taxon>Actinomycetes</taxon>
        <taxon>Kitasatosporales</taxon>
        <taxon>Streptomycetaceae</taxon>
        <taxon>Streptomyces</taxon>
    </lineage>
</organism>
<accession>A0ABT3TSB1</accession>
<name>A0ABT3TSB1_9ACTN</name>
<proteinExistence type="predicted"/>
<dbReference type="InterPro" id="IPR046042">
    <property type="entry name" value="DUF6000"/>
</dbReference>
<dbReference type="Proteomes" id="UP001163064">
    <property type="component" value="Unassembled WGS sequence"/>
</dbReference>
<gene>
    <name evidence="1" type="ORF">OFY01_09185</name>
</gene>
<protein>
    <submittedName>
        <fullName evidence="1">DUF6000 family protein</fullName>
    </submittedName>
</protein>
<keyword evidence="2" id="KW-1185">Reference proteome</keyword>
<feature type="non-terminal residue" evidence="1">
    <location>
        <position position="30"/>
    </location>
</feature>
<sequence>MAAPPAAAINDEELEALLGFEWRSRLTAGW</sequence>
<comment type="caution">
    <text evidence="1">The sequence shown here is derived from an EMBL/GenBank/DDBJ whole genome shotgun (WGS) entry which is preliminary data.</text>
</comment>
<reference evidence="1" key="1">
    <citation type="submission" date="2022-10" db="EMBL/GenBank/DDBJ databases">
        <title>Streptomyces beihaiensis sp. nov., a chitin degrading actinobacterium, isolated from shrimp pond soil.</title>
        <authorList>
            <person name="Xie J."/>
            <person name="Shen N."/>
        </authorList>
    </citation>
    <scope>NUCLEOTIDE SEQUENCE</scope>
    <source>
        <strain evidence="1">GXMU-J5</strain>
    </source>
</reference>
<dbReference type="Pfam" id="PF19463">
    <property type="entry name" value="DUF6000"/>
    <property type="match status" value="1"/>
</dbReference>
<dbReference type="RefSeq" id="WP_266598143.1">
    <property type="nucleotide sequence ID" value="NZ_JAPHNL010000076.1"/>
</dbReference>
<dbReference type="EMBL" id="JAPHNL010000076">
    <property type="protein sequence ID" value="MCX3059932.1"/>
    <property type="molecule type" value="Genomic_DNA"/>
</dbReference>
<evidence type="ECO:0000313" key="2">
    <source>
        <dbReference type="Proteomes" id="UP001163064"/>
    </source>
</evidence>
<evidence type="ECO:0000313" key="1">
    <source>
        <dbReference type="EMBL" id="MCX3059932.1"/>
    </source>
</evidence>